<evidence type="ECO:0000256" key="5">
    <source>
        <dbReference type="ARBA" id="ARBA00022679"/>
    </source>
</evidence>
<feature type="transmembrane region" description="Helical" evidence="14">
    <location>
        <begin position="845"/>
        <end position="868"/>
    </location>
</feature>
<feature type="transmembrane region" description="Helical" evidence="14">
    <location>
        <begin position="897"/>
        <end position="914"/>
    </location>
</feature>
<dbReference type="FunCoup" id="A0A0H2S1Y2">
    <property type="interactions" value="562"/>
</dbReference>
<dbReference type="OrthoDB" id="264354at2759"/>
<dbReference type="PROSITE" id="PS51292">
    <property type="entry name" value="ZF_RING_CH"/>
    <property type="match status" value="1"/>
</dbReference>
<feature type="transmembrane region" description="Helical" evidence="14">
    <location>
        <begin position="955"/>
        <end position="978"/>
    </location>
</feature>
<evidence type="ECO:0000256" key="9">
    <source>
        <dbReference type="ARBA" id="ARBA00022786"/>
    </source>
</evidence>
<dbReference type="PANTHER" id="PTHR13145:SF0">
    <property type="entry name" value="E3 UBIQUITIN-PROTEIN LIGASE MARCHF6"/>
    <property type="match status" value="1"/>
</dbReference>
<evidence type="ECO:0000256" key="1">
    <source>
        <dbReference type="ARBA" id="ARBA00000900"/>
    </source>
</evidence>
<evidence type="ECO:0000256" key="14">
    <source>
        <dbReference type="SAM" id="Phobius"/>
    </source>
</evidence>
<dbReference type="CDD" id="cd16702">
    <property type="entry name" value="RING_CH-C4HC3_MARCH6"/>
    <property type="match status" value="1"/>
</dbReference>
<evidence type="ECO:0000256" key="10">
    <source>
        <dbReference type="ARBA" id="ARBA00022833"/>
    </source>
</evidence>
<evidence type="ECO:0000256" key="13">
    <source>
        <dbReference type="SAM" id="MobiDB-lite"/>
    </source>
</evidence>
<keyword evidence="5" id="KW-0808">Transferase</keyword>
<dbReference type="GO" id="GO:0008270">
    <property type="term" value="F:zinc ion binding"/>
    <property type="evidence" value="ECO:0007669"/>
    <property type="project" value="UniProtKB-KW"/>
</dbReference>
<feature type="compositionally biased region" description="Basic and acidic residues" evidence="13">
    <location>
        <begin position="318"/>
        <end position="335"/>
    </location>
</feature>
<evidence type="ECO:0000313" key="17">
    <source>
        <dbReference type="Proteomes" id="UP000053477"/>
    </source>
</evidence>
<feature type="transmembrane region" description="Helical" evidence="14">
    <location>
        <begin position="1374"/>
        <end position="1396"/>
    </location>
</feature>
<dbReference type="EMBL" id="KQ085899">
    <property type="protein sequence ID" value="KLO17994.1"/>
    <property type="molecule type" value="Genomic_DNA"/>
</dbReference>
<dbReference type="Pfam" id="PF12906">
    <property type="entry name" value="RINGv"/>
    <property type="match status" value="1"/>
</dbReference>
<keyword evidence="17" id="KW-1185">Reference proteome</keyword>
<protein>
    <recommendedName>
        <fullName evidence="4">RING-type E3 ubiquitin transferase</fullName>
        <ecNumber evidence="4">2.3.2.27</ecNumber>
    </recommendedName>
</protein>
<dbReference type="STRING" id="27342.A0A0H2S1Y2"/>
<name>A0A0H2S1Y2_9AGAM</name>
<feature type="compositionally biased region" description="Acidic residues" evidence="13">
    <location>
        <begin position="583"/>
        <end position="593"/>
    </location>
</feature>
<keyword evidence="8" id="KW-0863">Zinc-finger</keyword>
<dbReference type="SUPFAM" id="SSF57850">
    <property type="entry name" value="RING/U-box"/>
    <property type="match status" value="1"/>
</dbReference>
<keyword evidence="10" id="KW-0862">Zinc</keyword>
<feature type="compositionally biased region" description="Pro residues" evidence="13">
    <location>
        <begin position="568"/>
        <end position="577"/>
    </location>
</feature>
<feature type="region of interest" description="Disordered" evidence="13">
    <location>
        <begin position="1421"/>
        <end position="1450"/>
    </location>
</feature>
<dbReference type="PANTHER" id="PTHR13145">
    <property type="entry name" value="SSM4 PROTEIN"/>
    <property type="match status" value="1"/>
</dbReference>
<evidence type="ECO:0000256" key="2">
    <source>
        <dbReference type="ARBA" id="ARBA00004141"/>
    </source>
</evidence>
<evidence type="ECO:0000256" key="12">
    <source>
        <dbReference type="ARBA" id="ARBA00023136"/>
    </source>
</evidence>
<accession>A0A0H2S1Y2</accession>
<comment type="pathway">
    <text evidence="3">Protein modification; protein ubiquitination.</text>
</comment>
<feature type="transmembrane region" description="Helical" evidence="14">
    <location>
        <begin position="998"/>
        <end position="1016"/>
    </location>
</feature>
<organism evidence="16 17">
    <name type="scientific">Schizopora paradoxa</name>
    <dbReference type="NCBI Taxonomy" id="27342"/>
    <lineage>
        <taxon>Eukaryota</taxon>
        <taxon>Fungi</taxon>
        <taxon>Dikarya</taxon>
        <taxon>Basidiomycota</taxon>
        <taxon>Agaricomycotina</taxon>
        <taxon>Agaricomycetes</taxon>
        <taxon>Hymenochaetales</taxon>
        <taxon>Schizoporaceae</taxon>
        <taxon>Schizopora</taxon>
    </lineage>
</organism>
<feature type="compositionally biased region" description="Low complexity" evidence="13">
    <location>
        <begin position="1434"/>
        <end position="1447"/>
    </location>
</feature>
<keyword evidence="9" id="KW-0833">Ubl conjugation pathway</keyword>
<dbReference type="InterPro" id="IPR056521">
    <property type="entry name" value="MARCHF6-like_C"/>
</dbReference>
<proteinExistence type="predicted"/>
<evidence type="ECO:0000313" key="16">
    <source>
        <dbReference type="EMBL" id="KLO17994.1"/>
    </source>
</evidence>
<dbReference type="Proteomes" id="UP000053477">
    <property type="component" value="Unassembled WGS sequence"/>
</dbReference>
<feature type="compositionally biased region" description="Low complexity" evidence="13">
    <location>
        <begin position="336"/>
        <end position="365"/>
    </location>
</feature>
<keyword evidence="6 14" id="KW-0812">Transmembrane</keyword>
<comment type="catalytic activity">
    <reaction evidence="1">
        <text>S-ubiquitinyl-[E2 ubiquitin-conjugating enzyme]-L-cysteine + [acceptor protein]-L-lysine = [E2 ubiquitin-conjugating enzyme]-L-cysteine + N(6)-ubiquitinyl-[acceptor protein]-L-lysine.</text>
        <dbReference type="EC" id="2.3.2.27"/>
    </reaction>
</comment>
<feature type="region of interest" description="Disordered" evidence="13">
    <location>
        <begin position="280"/>
        <end position="380"/>
    </location>
</feature>
<evidence type="ECO:0000256" key="11">
    <source>
        <dbReference type="ARBA" id="ARBA00022989"/>
    </source>
</evidence>
<evidence type="ECO:0000256" key="8">
    <source>
        <dbReference type="ARBA" id="ARBA00022771"/>
    </source>
</evidence>
<feature type="transmembrane region" description="Helical" evidence="14">
    <location>
        <begin position="178"/>
        <end position="198"/>
    </location>
</feature>
<feature type="transmembrane region" description="Helical" evidence="14">
    <location>
        <begin position="1247"/>
        <end position="1270"/>
    </location>
</feature>
<reference evidence="16 17" key="1">
    <citation type="submission" date="2015-04" db="EMBL/GenBank/DDBJ databases">
        <title>Complete genome sequence of Schizopora paradoxa KUC8140, a cosmopolitan wood degrader in East Asia.</title>
        <authorList>
            <consortium name="DOE Joint Genome Institute"/>
            <person name="Min B."/>
            <person name="Park H."/>
            <person name="Jang Y."/>
            <person name="Kim J.-J."/>
            <person name="Kim K.H."/>
            <person name="Pangilinan J."/>
            <person name="Lipzen A."/>
            <person name="Riley R."/>
            <person name="Grigoriev I.V."/>
            <person name="Spatafora J.W."/>
            <person name="Choi I.-G."/>
        </authorList>
    </citation>
    <scope>NUCLEOTIDE SEQUENCE [LARGE SCALE GENOMIC DNA]</scope>
    <source>
        <strain evidence="16 17">KUC8140</strain>
    </source>
</reference>
<feature type="compositionally biased region" description="Polar residues" evidence="13">
    <location>
        <begin position="445"/>
        <end position="460"/>
    </location>
</feature>
<evidence type="ECO:0000259" key="15">
    <source>
        <dbReference type="PROSITE" id="PS51292"/>
    </source>
</evidence>
<comment type="subcellular location">
    <subcellularLocation>
        <location evidence="2">Membrane</location>
        <topology evidence="2">Multi-pass membrane protein</topology>
    </subcellularLocation>
</comment>
<dbReference type="EC" id="2.3.2.27" evidence="4"/>
<evidence type="ECO:0000256" key="7">
    <source>
        <dbReference type="ARBA" id="ARBA00022723"/>
    </source>
</evidence>
<dbReference type="GO" id="GO:0036503">
    <property type="term" value="P:ERAD pathway"/>
    <property type="evidence" value="ECO:0007669"/>
    <property type="project" value="TreeGrafter"/>
</dbReference>
<dbReference type="InParanoid" id="A0A0H2S1Y2"/>
<feature type="transmembrane region" description="Helical" evidence="14">
    <location>
        <begin position="1150"/>
        <end position="1179"/>
    </location>
</feature>
<feature type="region of interest" description="Disordered" evidence="13">
    <location>
        <begin position="223"/>
        <end position="250"/>
    </location>
</feature>
<keyword evidence="12 14" id="KW-0472">Membrane</keyword>
<gene>
    <name evidence="16" type="ORF">SCHPADRAFT_925510</name>
</gene>
<feature type="transmembrane region" description="Helical" evidence="14">
    <location>
        <begin position="1329"/>
        <end position="1354"/>
    </location>
</feature>
<dbReference type="InterPro" id="IPR013083">
    <property type="entry name" value="Znf_RING/FYVE/PHD"/>
</dbReference>
<feature type="region of interest" description="Disordered" evidence="13">
    <location>
        <begin position="436"/>
        <end position="593"/>
    </location>
</feature>
<sequence length="1462" mass="163393">MQEEDTCRICSFPGDSDQPLFHPCKCSGTIRYIHQDCLTTWLAHSKKKTCDVCKYQYTFTKVYSPNMPKHIPFILFIRRFAHQLLWACLFGLRGVMVAVIWLAFLPYVTVWTWRFYFIMGENIAWWINDRPRPAPSSVFSSYYAHSNSTDLDGNDALNSTTLNPVVIYPILKALSSDIFTGQIIASLIVFAFLGVFLLREWIIQNARPGVFEDNAIEHVQEDVDGGGDQEVAPNDDPQREAHEAQGDPVEEGLVQNVDADEARNSSDSNFSLLELEENAEVGNGFANDPSDSEESRHEENDLQTSDAAGRPPRRRRLLHENSHPRHERPLSRENRSQSWNRQSRNNRRIFSSSRSSESISPEGSGVLHTADLPANNSSPASENFQFTFTVDRPAQHLPEATPTSSEPIFSFRPLDIQGTSWSVSESQSFGDEFEDAMSEDFDRYPSSSRRPPLHNSTLPRDQNAFGYGYWSSEGIEQQGSPPFPSPGIASYRAPEEFGSEAGPSHPPTSGYVDRETASSASTAGMEEEEADEYFRDPSESDDENIFVDPPPNPIHNAHAQGHQIPVAEPEPPAPEQPQPDAQGPDEDMNANMDDDIDGALEAIGMRGPVTTVFQNAALMIFVLDTTIGVGVWLPFTIGKTSALLSLEPVRLLHLLHWPIRIIRIATDPLVDLLFSLLKRTALPIANRIVNAVASVVFFVISVVSRLPIPFLQNHSDLSEKVKTRISDFIDQRPLSVFSIAGSQGVTEGDSAFLAAFDKAAETPLGQILEPHFAELGRHVREHSVALKASWIELSYGDGSIHRVFAIALGYLVVGFIVALYLNILNVGNVQSAGRAIRSAIRQQLIVIKVAIFIVVELVVFPLGCGILLDACTLPLFPNASIGTRLAFFSHAPVTATFYDWMIGTMFMYQFAVILSDCRKIMRTGAMWFIKDPQDQNFHPIRDILDRPALVQLRKLVISAIMYSVVVACSAGGIVLGLKLWRPSLLPLRWNMRQPLSEIPIDLLFIHLALPVTLRYFRPRKLARKVANKYWRWAAHQLRLTSYMFGERRPTEELASTWGIRTALSFLPGFEEVSKAEPRWEGAFRRVPAADNIALPKEIRATVAVNEDGSPVDEASKRLMELQNSEADKAKRDVKEDYTIVYLPPYFKHRIMLFIASLWIVGSTAVVVVFAAPIVIGRAFFKLFSADVVHDAYSFVAGFYLLWGSIIVGKTLDRMDKRRQRTGGDEPRAEWSVYVFKQSIMWFGKSTWLLFWMGVVIPILIALVMEVYLIHPMKLIIYPDTTLRIRVVDQWAIGLIYTKIAMTSMRLRPQTRLNAAIKRFTDGGWRHPDALAATFEIIAPVTVGLITVILFPMILVAGLQHYVPSVISNKSLFLYVYPGIFVLACFARTAMLFETLLAGWAQSIRDSEFLLEMQLRNLEPAPAAEKTTTSSSDGSALALTPSSSSASPDDVEMIAHNVGAVAQ</sequence>
<feature type="transmembrane region" description="Helical" evidence="14">
    <location>
        <begin position="1191"/>
        <end position="1211"/>
    </location>
</feature>
<dbReference type="Pfam" id="PF23113">
    <property type="entry name" value="MARCHF6_C"/>
    <property type="match status" value="1"/>
</dbReference>
<dbReference type="GO" id="GO:0061630">
    <property type="term" value="F:ubiquitin protein ligase activity"/>
    <property type="evidence" value="ECO:0007669"/>
    <property type="project" value="UniProtKB-EC"/>
</dbReference>
<evidence type="ECO:0000256" key="4">
    <source>
        <dbReference type="ARBA" id="ARBA00012483"/>
    </source>
</evidence>
<keyword evidence="11 14" id="KW-1133">Transmembrane helix</keyword>
<feature type="domain" description="RING-CH-type" evidence="15">
    <location>
        <begin position="1"/>
        <end position="60"/>
    </location>
</feature>
<dbReference type="GO" id="GO:0005789">
    <property type="term" value="C:endoplasmic reticulum membrane"/>
    <property type="evidence" value="ECO:0007669"/>
    <property type="project" value="TreeGrafter"/>
</dbReference>
<feature type="transmembrane region" description="Helical" evidence="14">
    <location>
        <begin position="84"/>
        <end position="104"/>
    </location>
</feature>
<dbReference type="InterPro" id="IPR011016">
    <property type="entry name" value="Znf_RING-CH"/>
</dbReference>
<keyword evidence="7" id="KW-0479">Metal-binding</keyword>
<evidence type="ECO:0000256" key="6">
    <source>
        <dbReference type="ARBA" id="ARBA00022692"/>
    </source>
</evidence>
<dbReference type="Gene3D" id="3.30.40.10">
    <property type="entry name" value="Zinc/RING finger domain, C3HC4 (zinc finger)"/>
    <property type="match status" value="1"/>
</dbReference>
<dbReference type="SMART" id="SM00744">
    <property type="entry name" value="RINGv"/>
    <property type="match status" value="1"/>
</dbReference>
<feature type="transmembrane region" description="Helical" evidence="14">
    <location>
        <begin position="803"/>
        <end position="824"/>
    </location>
</feature>
<feature type="transmembrane region" description="Helical" evidence="14">
    <location>
        <begin position="688"/>
        <end position="708"/>
    </location>
</feature>
<dbReference type="FunFam" id="3.30.40.10:FF:000287">
    <property type="entry name" value="RING finger membrane protein"/>
    <property type="match status" value="1"/>
</dbReference>
<feature type="compositionally biased region" description="Basic and acidic residues" evidence="13">
    <location>
        <begin position="236"/>
        <end position="245"/>
    </location>
</feature>
<evidence type="ECO:0000256" key="3">
    <source>
        <dbReference type="ARBA" id="ARBA00004906"/>
    </source>
</evidence>